<dbReference type="InterPro" id="IPR005850">
    <property type="entry name" value="GalP_Utransf_C"/>
</dbReference>
<evidence type="ECO:0000256" key="7">
    <source>
        <dbReference type="ARBA" id="ARBA00022695"/>
    </source>
</evidence>
<feature type="binding site" evidence="14">
    <location>
        <position position="96"/>
    </location>
    <ligand>
        <name>Zn(2+)</name>
        <dbReference type="ChEBI" id="CHEBI:29105"/>
    </ligand>
</feature>
<feature type="domain" description="Galactose-1-phosphate uridyl transferase C-terminal" evidence="17">
    <location>
        <begin position="169"/>
        <end position="321"/>
    </location>
</feature>
<dbReference type="GO" id="GO:0008270">
    <property type="term" value="F:zinc ion binding"/>
    <property type="evidence" value="ECO:0007669"/>
    <property type="project" value="InterPro"/>
</dbReference>
<feature type="binding site" evidence="14">
    <location>
        <position position="147"/>
    </location>
    <ligand>
        <name>Zn(2+)</name>
        <dbReference type="ChEBI" id="CHEBI:29105"/>
    </ligand>
</feature>
<organism evidence="18">
    <name type="scientific">uncultured Rubrobacteraceae bacterium</name>
    <dbReference type="NCBI Taxonomy" id="349277"/>
    <lineage>
        <taxon>Bacteria</taxon>
        <taxon>Bacillati</taxon>
        <taxon>Actinomycetota</taxon>
        <taxon>Rubrobacteria</taxon>
        <taxon>Rubrobacterales</taxon>
        <taxon>Rubrobacteraceae</taxon>
        <taxon>environmental samples</taxon>
    </lineage>
</organism>
<proteinExistence type="inferred from homology"/>
<accession>A0A6J4QMU1</accession>
<evidence type="ECO:0000256" key="13">
    <source>
        <dbReference type="PIRSR" id="PIRSR000808-1"/>
    </source>
</evidence>
<dbReference type="PANTHER" id="PTHR11943">
    <property type="entry name" value="GALACTOSE-1-PHOSPHATE URIDYLYLTRANSFERASE"/>
    <property type="match status" value="1"/>
</dbReference>
<dbReference type="EMBL" id="CADCVC010000181">
    <property type="protein sequence ID" value="CAA9449150.1"/>
    <property type="molecule type" value="Genomic_DNA"/>
</dbReference>
<comment type="pathway">
    <text evidence="2 15">Carbohydrate metabolism; galactose metabolism.</text>
</comment>
<evidence type="ECO:0000256" key="3">
    <source>
        <dbReference type="ARBA" id="ARBA00010951"/>
    </source>
</evidence>
<dbReference type="Gene3D" id="3.30.428.10">
    <property type="entry name" value="HIT-like"/>
    <property type="match status" value="2"/>
</dbReference>
<dbReference type="CDD" id="cd00608">
    <property type="entry name" value="GalT"/>
    <property type="match status" value="1"/>
</dbReference>
<dbReference type="NCBIfam" id="TIGR00209">
    <property type="entry name" value="galT_1"/>
    <property type="match status" value="1"/>
</dbReference>
<dbReference type="InterPro" id="IPR019779">
    <property type="entry name" value="GalP_UDPtransf1_His-AS"/>
</dbReference>
<dbReference type="PIRSF" id="PIRSF000808">
    <property type="entry name" value="GalT"/>
    <property type="match status" value="1"/>
</dbReference>
<dbReference type="GO" id="GO:0008108">
    <property type="term" value="F:UDP-glucose:hexose-1-phosphate uridylyltransferase activity"/>
    <property type="evidence" value="ECO:0007669"/>
    <property type="project" value="UniProtKB-UniRule"/>
</dbReference>
<evidence type="ECO:0000259" key="16">
    <source>
        <dbReference type="Pfam" id="PF01087"/>
    </source>
</evidence>
<feature type="binding site" evidence="14">
    <location>
        <position position="32"/>
    </location>
    <ligand>
        <name>Zn(2+)</name>
        <dbReference type="ChEBI" id="CHEBI:29105"/>
    </ligand>
</feature>
<dbReference type="EC" id="2.7.7.12" evidence="4 12"/>
<dbReference type="PANTHER" id="PTHR11943:SF1">
    <property type="entry name" value="GALACTOSE-1-PHOSPHATE URIDYLYLTRANSFERASE"/>
    <property type="match status" value="1"/>
</dbReference>
<feature type="active site" description="Tele-UMP-histidine intermediate" evidence="13">
    <location>
        <position position="149"/>
    </location>
</feature>
<protein>
    <recommendedName>
        <fullName evidence="5 12">Galactose-1-phosphate uridylyltransferase</fullName>
        <ecNumber evidence="4 12">2.7.7.12</ecNumber>
    </recommendedName>
</protein>
<evidence type="ECO:0000256" key="9">
    <source>
        <dbReference type="ARBA" id="ARBA00022833"/>
    </source>
</evidence>
<feature type="domain" description="Galactose-1-phosphate uridyl transferase N-terminal" evidence="16">
    <location>
        <begin position="4"/>
        <end position="159"/>
    </location>
</feature>
<dbReference type="Pfam" id="PF02744">
    <property type="entry name" value="GalP_UDP_tr_C"/>
    <property type="match status" value="1"/>
</dbReference>
<dbReference type="InterPro" id="IPR001937">
    <property type="entry name" value="GalP_UDPtransf1"/>
</dbReference>
<comment type="cofactor">
    <cofactor evidence="14">
        <name>Zn(2+)</name>
        <dbReference type="ChEBI" id="CHEBI:29105"/>
    </cofactor>
    <text evidence="14">Binds 1 zinc ion per subunit.</text>
</comment>
<dbReference type="GO" id="GO:0033499">
    <property type="term" value="P:galactose catabolic process via UDP-galactose, Leloir pathway"/>
    <property type="evidence" value="ECO:0007669"/>
    <property type="project" value="TreeGrafter"/>
</dbReference>
<sequence>MNQLRWNPTLREWVSYATHRQERTFLPPAEYCPLCPTEPGGFPTEVPRESYDIVVFENRFPSYAPNEPEPDELGTALTPTAPGRGVTEVVLYSEDHGATLAGMSERRIRNLVEVWADRYDELGEREEVEYVFIFENKGEAIGVTLHHPHGQIYGYPFVPPRPKKEIEAARAHREEHGSCLHCDLLSEEHADGRRTVHKGDHFTAFVPFYAHYPYEAHVYARRCASSISVLDEDERRDLARTLKRLLTGYDALFGFSLPYVMVMHQAPTDGEDYEGAAHFHVEFYPPNRTAEKLKYLAGSEVGAGAFIVDALPETTAAALREAVEEAQR</sequence>
<evidence type="ECO:0000256" key="4">
    <source>
        <dbReference type="ARBA" id="ARBA00012384"/>
    </source>
</evidence>
<keyword evidence="10 15" id="KW-0299">Galactose metabolism</keyword>
<evidence type="ECO:0000313" key="18">
    <source>
        <dbReference type="EMBL" id="CAA9449150.1"/>
    </source>
</evidence>
<keyword evidence="11 15" id="KW-0119">Carbohydrate metabolism</keyword>
<dbReference type="Pfam" id="PF01087">
    <property type="entry name" value="GalP_UDP_transf"/>
    <property type="match status" value="1"/>
</dbReference>
<evidence type="ECO:0000256" key="2">
    <source>
        <dbReference type="ARBA" id="ARBA00004947"/>
    </source>
</evidence>
<feature type="binding site" evidence="14">
    <location>
        <position position="35"/>
    </location>
    <ligand>
        <name>Zn(2+)</name>
        <dbReference type="ChEBI" id="CHEBI:29105"/>
    </ligand>
</feature>
<keyword evidence="6 15" id="KW-0808">Transferase</keyword>
<evidence type="ECO:0000256" key="10">
    <source>
        <dbReference type="ARBA" id="ARBA00023144"/>
    </source>
</evidence>
<evidence type="ECO:0000259" key="17">
    <source>
        <dbReference type="Pfam" id="PF02744"/>
    </source>
</evidence>
<dbReference type="AlphaFoldDB" id="A0A6J4QMU1"/>
<keyword evidence="8 14" id="KW-0479">Metal-binding</keyword>
<evidence type="ECO:0000256" key="8">
    <source>
        <dbReference type="ARBA" id="ARBA00022723"/>
    </source>
</evidence>
<keyword evidence="9 14" id="KW-0862">Zinc</keyword>
<reference evidence="18" key="1">
    <citation type="submission" date="2020-02" db="EMBL/GenBank/DDBJ databases">
        <authorList>
            <person name="Meier V. D."/>
        </authorList>
    </citation>
    <scope>NUCLEOTIDE SEQUENCE</scope>
    <source>
        <strain evidence="18">AVDCRST_MAG80</strain>
    </source>
</reference>
<gene>
    <name evidence="18" type="ORF">AVDCRST_MAG80-2074</name>
</gene>
<evidence type="ECO:0000256" key="11">
    <source>
        <dbReference type="ARBA" id="ARBA00023277"/>
    </source>
</evidence>
<dbReference type="InterPro" id="IPR036265">
    <property type="entry name" value="HIT-like_sf"/>
</dbReference>
<evidence type="ECO:0000256" key="1">
    <source>
        <dbReference type="ARBA" id="ARBA00001107"/>
    </source>
</evidence>
<dbReference type="UniPathway" id="UPA00214"/>
<comment type="catalytic activity">
    <reaction evidence="1 15">
        <text>alpha-D-galactose 1-phosphate + UDP-alpha-D-glucose = alpha-D-glucose 1-phosphate + UDP-alpha-D-galactose</text>
        <dbReference type="Rhea" id="RHEA:13989"/>
        <dbReference type="ChEBI" id="CHEBI:58336"/>
        <dbReference type="ChEBI" id="CHEBI:58601"/>
        <dbReference type="ChEBI" id="CHEBI:58885"/>
        <dbReference type="ChEBI" id="CHEBI:66914"/>
        <dbReference type="EC" id="2.7.7.12"/>
    </reaction>
</comment>
<dbReference type="SUPFAM" id="SSF54197">
    <property type="entry name" value="HIT-like"/>
    <property type="match status" value="2"/>
</dbReference>
<evidence type="ECO:0000256" key="15">
    <source>
        <dbReference type="RuleBase" id="RU000506"/>
    </source>
</evidence>
<evidence type="ECO:0000256" key="5">
    <source>
        <dbReference type="ARBA" id="ARBA00016340"/>
    </source>
</evidence>
<dbReference type="GO" id="GO:0005737">
    <property type="term" value="C:cytoplasm"/>
    <property type="evidence" value="ECO:0007669"/>
    <property type="project" value="TreeGrafter"/>
</dbReference>
<dbReference type="PROSITE" id="PS00117">
    <property type="entry name" value="GAL_P_UDP_TRANSF_I"/>
    <property type="match status" value="1"/>
</dbReference>
<dbReference type="InterPro" id="IPR005849">
    <property type="entry name" value="GalP_Utransf_N"/>
</dbReference>
<evidence type="ECO:0000256" key="12">
    <source>
        <dbReference type="NCBIfam" id="TIGR00209"/>
    </source>
</evidence>
<name>A0A6J4QMU1_9ACTN</name>
<keyword evidence="7 15" id="KW-0548">Nucleotidyltransferase</keyword>
<comment type="similarity">
    <text evidence="3 15">Belongs to the galactose-1-phosphate uridylyltransferase type 1 family.</text>
</comment>
<evidence type="ECO:0000256" key="6">
    <source>
        <dbReference type="ARBA" id="ARBA00022679"/>
    </source>
</evidence>
<evidence type="ECO:0000256" key="14">
    <source>
        <dbReference type="PIRSR" id="PIRSR000808-3"/>
    </source>
</evidence>